<feature type="compositionally biased region" description="Polar residues" evidence="1">
    <location>
        <begin position="562"/>
        <end position="573"/>
    </location>
</feature>
<evidence type="ECO:0000313" key="3">
    <source>
        <dbReference type="EMBL" id="KLO14361.1"/>
    </source>
</evidence>
<keyword evidence="2" id="KW-1133">Transmembrane helix</keyword>
<organism evidence="3 4">
    <name type="scientific">Schizopora paradoxa</name>
    <dbReference type="NCBI Taxonomy" id="27342"/>
    <lineage>
        <taxon>Eukaryota</taxon>
        <taxon>Fungi</taxon>
        <taxon>Dikarya</taxon>
        <taxon>Basidiomycota</taxon>
        <taxon>Agaricomycotina</taxon>
        <taxon>Agaricomycetes</taxon>
        <taxon>Hymenochaetales</taxon>
        <taxon>Schizoporaceae</taxon>
        <taxon>Schizopora</taxon>
    </lineage>
</organism>
<dbReference type="Proteomes" id="UP000053477">
    <property type="component" value="Unassembled WGS sequence"/>
</dbReference>
<keyword evidence="4" id="KW-1185">Reference proteome</keyword>
<dbReference type="InParanoid" id="A0A0H2SBT2"/>
<feature type="transmembrane region" description="Helical" evidence="2">
    <location>
        <begin position="155"/>
        <end position="181"/>
    </location>
</feature>
<feature type="transmembrane region" description="Helical" evidence="2">
    <location>
        <begin position="515"/>
        <end position="537"/>
    </location>
</feature>
<feature type="region of interest" description="Disordered" evidence="1">
    <location>
        <begin position="562"/>
        <end position="620"/>
    </location>
</feature>
<sequence length="620" mass="67825">MFFVVSRLRSIPALTTCATLTRITSIRQLRSFKYLFGVRHSIPWRKILSGHALYHQRWTMKLRSASVRVQSSKGETDIKHAVSPKEKCGLVIAISTDGVKGRKFLHIIPTVALLLAGTALMLTHHFFYAYLDSKIIDPTASELPSILRDQRTPNIIGTIIAHGACAVFSMIVNSTFAQLFWEKLKTRSYSLQQIDALVKSGRGPFHSSMSRTMATAPSLLFVSLLAASMSLVVVFSPGSLTVDPASQHLGPCLVPTATNLNSYDNLDMGFGPQDILSTGTYIPPWRGDFCAKGASSCSYNISFAGAVLRCLDVTNQTDFASSLNSFTGDTNNDSPYLIWNGTSRWDPDGSSMKLLVSTWDLENNVKQANNCSAYQATYTAEVTQNARSVEARAVDIAVDPVSAMQGSLMADMQIFIANSIGFLSGVVFAGPNGILQESPLLLSADGSLSHSRIFVTTPTGNHTWSDKNISSILTSLMQNVSLSLLSGSAQQKPQFFQTSCISTWNAYAYTPNRLLLTYGTALACAILIAVPGISLIFRNGVEEMFVFSHTIKSALNPQWPQLSTDLKNGTTHGQDPMDPRDDDTARRSSIKCERQEWVGSTKRRSAPPPNPHNKNTVKRK</sequence>
<dbReference type="AlphaFoldDB" id="A0A0H2SBT2"/>
<reference evidence="3 4" key="1">
    <citation type="submission" date="2015-04" db="EMBL/GenBank/DDBJ databases">
        <title>Complete genome sequence of Schizopora paradoxa KUC8140, a cosmopolitan wood degrader in East Asia.</title>
        <authorList>
            <consortium name="DOE Joint Genome Institute"/>
            <person name="Min B."/>
            <person name="Park H."/>
            <person name="Jang Y."/>
            <person name="Kim J.-J."/>
            <person name="Kim K.H."/>
            <person name="Pangilinan J."/>
            <person name="Lipzen A."/>
            <person name="Riley R."/>
            <person name="Grigoriev I.V."/>
            <person name="Spatafora J.W."/>
            <person name="Choi I.-G."/>
        </authorList>
    </citation>
    <scope>NUCLEOTIDE SEQUENCE [LARGE SCALE GENOMIC DNA]</scope>
    <source>
        <strain evidence="3 4">KUC8140</strain>
    </source>
</reference>
<proteinExistence type="predicted"/>
<evidence type="ECO:0000313" key="4">
    <source>
        <dbReference type="Proteomes" id="UP000053477"/>
    </source>
</evidence>
<evidence type="ECO:0000256" key="2">
    <source>
        <dbReference type="SAM" id="Phobius"/>
    </source>
</evidence>
<feature type="transmembrane region" description="Helical" evidence="2">
    <location>
        <begin position="219"/>
        <end position="240"/>
    </location>
</feature>
<name>A0A0H2SBT2_9AGAM</name>
<dbReference type="EMBL" id="KQ085945">
    <property type="protein sequence ID" value="KLO14361.1"/>
    <property type="molecule type" value="Genomic_DNA"/>
</dbReference>
<dbReference type="OrthoDB" id="3198553at2759"/>
<evidence type="ECO:0000256" key="1">
    <source>
        <dbReference type="SAM" id="MobiDB-lite"/>
    </source>
</evidence>
<keyword evidence="2" id="KW-0812">Transmembrane</keyword>
<keyword evidence="2" id="KW-0472">Membrane</keyword>
<feature type="compositionally biased region" description="Basic and acidic residues" evidence="1">
    <location>
        <begin position="575"/>
        <end position="596"/>
    </location>
</feature>
<protein>
    <submittedName>
        <fullName evidence="3">Uncharacterized protein</fullName>
    </submittedName>
</protein>
<dbReference type="STRING" id="27342.A0A0H2SBT2"/>
<feature type="transmembrane region" description="Helical" evidence="2">
    <location>
        <begin position="104"/>
        <end position="127"/>
    </location>
</feature>
<accession>A0A0H2SBT2</accession>
<gene>
    <name evidence="3" type="ORF">SCHPADRAFT_320659</name>
</gene>